<comment type="caution">
    <text evidence="1">The sequence shown here is derived from an EMBL/GenBank/DDBJ whole genome shotgun (WGS) entry which is preliminary data.</text>
</comment>
<reference evidence="1" key="1">
    <citation type="journal article" date="2021" name="New Phytol.">
        <title>Evolutionary innovations through gain and loss of genes in the ectomycorrhizal Boletales.</title>
        <authorList>
            <person name="Wu G."/>
            <person name="Miyauchi S."/>
            <person name="Morin E."/>
            <person name="Kuo A."/>
            <person name="Drula E."/>
            <person name="Varga T."/>
            <person name="Kohler A."/>
            <person name="Feng B."/>
            <person name="Cao Y."/>
            <person name="Lipzen A."/>
            <person name="Daum C."/>
            <person name="Hundley H."/>
            <person name="Pangilinan J."/>
            <person name="Johnson J."/>
            <person name="Barry K."/>
            <person name="LaButti K."/>
            <person name="Ng V."/>
            <person name="Ahrendt S."/>
            <person name="Min B."/>
            <person name="Choi I.G."/>
            <person name="Park H."/>
            <person name="Plett J.M."/>
            <person name="Magnuson J."/>
            <person name="Spatafora J.W."/>
            <person name="Nagy L.G."/>
            <person name="Henrissat B."/>
            <person name="Grigoriev I.V."/>
            <person name="Yang Z.L."/>
            <person name="Xu J."/>
            <person name="Martin F.M."/>
        </authorList>
    </citation>
    <scope>NUCLEOTIDE SEQUENCE</scope>
    <source>
        <strain evidence="1">KUC20120723A-06</strain>
    </source>
</reference>
<dbReference type="EMBL" id="MU266620">
    <property type="protein sequence ID" value="KAH7919898.1"/>
    <property type="molecule type" value="Genomic_DNA"/>
</dbReference>
<name>A0ACB8B475_9AGAM</name>
<dbReference type="Proteomes" id="UP000790709">
    <property type="component" value="Unassembled WGS sequence"/>
</dbReference>
<keyword evidence="2" id="KW-1185">Reference proteome</keyword>
<gene>
    <name evidence="1" type="ORF">BV22DRAFT_1199263</name>
</gene>
<organism evidence="1 2">
    <name type="scientific">Leucogyrophana mollusca</name>
    <dbReference type="NCBI Taxonomy" id="85980"/>
    <lineage>
        <taxon>Eukaryota</taxon>
        <taxon>Fungi</taxon>
        <taxon>Dikarya</taxon>
        <taxon>Basidiomycota</taxon>
        <taxon>Agaricomycotina</taxon>
        <taxon>Agaricomycetes</taxon>
        <taxon>Agaricomycetidae</taxon>
        <taxon>Boletales</taxon>
        <taxon>Boletales incertae sedis</taxon>
        <taxon>Leucogyrophana</taxon>
    </lineage>
</organism>
<evidence type="ECO:0000313" key="1">
    <source>
        <dbReference type="EMBL" id="KAH7919898.1"/>
    </source>
</evidence>
<accession>A0ACB8B475</accession>
<proteinExistence type="predicted"/>
<evidence type="ECO:0000313" key="2">
    <source>
        <dbReference type="Proteomes" id="UP000790709"/>
    </source>
</evidence>
<sequence>MLALAAMSASPFVETYDTQMLDFVNDMDVPMAGSEFFPDASMDQDAHGSLYADNESVEVDMETYEGENVEYEMADETAEYNHHGGEPLDVEVYDASHPHSPQPQVDLPVPDTEHPSFSSPVFSDTLTPVVGEVSSNDHEAPSTSEPPPTTTTLSVPSDTSPLVPHQNPVSSSAEAREGVSDSASSLLEGYSTHQTVDPEPGRIQEGPVPDQSNLPSGEENTSINGDASAQPQEPNLTRAESPAPAGAPLISEEQVDARHHPITVNDLQREEYSAEQDTADPHEISDGVYIEPPPAVLVTIRSSGESEFCLFNQPHPESSPRSPSADVDEPESERHVASLLLQHRPTLYYEPLSSVFDALRQEDIINHISDGLEGELVIDAYDLQLVISEDNVYAREISLHDLNILHDGSDLAGPLRIQLRSSVPRFILRYHLLQDQISRLNLVVDITDGENREEERNDGKPELHQPEEEPHEDLPVEGHQDIHETDGTQEPSAEEQPSELHLPLDQPAEEGNLAAPAYEDESHQSVPGAEAQVVEDEGDYEDTNAGGEEAEEILDADQNHDVVDADSSVPATEEQAEFGGEQTEYQDYAETEEYDDPYGEAAPADEGGDTGNEYGRTVGEQELGEQDTSAVVDETRLGSDPQDIALAEPVTNYEPDTDSRQNEAGQGPQEESKQQSLEEDSASTSGNSVLPAEQDQSTDYHSNSQDGADESDPNFLTTLEHEADSALDRPTSNHGVLGDETVDPSQDYNDDWEWDADADAEGEPDDDWVDPDAVSNESSVTLSSKASTSKRAHDEVDFDEEATDGEPPSSPEPKRPRVE</sequence>
<protein>
    <submittedName>
        <fullName evidence="1">Uncharacterized protein</fullName>
    </submittedName>
</protein>